<feature type="region of interest" description="Disordered" evidence="2">
    <location>
        <begin position="156"/>
        <end position="190"/>
    </location>
</feature>
<organism evidence="4 5">
    <name type="scientific">Triparma strigata</name>
    <dbReference type="NCBI Taxonomy" id="1606541"/>
    <lineage>
        <taxon>Eukaryota</taxon>
        <taxon>Sar</taxon>
        <taxon>Stramenopiles</taxon>
        <taxon>Ochrophyta</taxon>
        <taxon>Bolidophyceae</taxon>
        <taxon>Parmales</taxon>
        <taxon>Triparmaceae</taxon>
        <taxon>Triparma</taxon>
    </lineage>
</organism>
<feature type="region of interest" description="Disordered" evidence="2">
    <location>
        <begin position="736"/>
        <end position="767"/>
    </location>
</feature>
<dbReference type="InterPro" id="IPR000253">
    <property type="entry name" value="FHA_dom"/>
</dbReference>
<feature type="compositionally biased region" description="Basic and acidic residues" evidence="2">
    <location>
        <begin position="165"/>
        <end position="175"/>
    </location>
</feature>
<feature type="coiled-coil region" evidence="1">
    <location>
        <begin position="98"/>
        <end position="142"/>
    </location>
</feature>
<keyword evidence="1" id="KW-0175">Coiled coil</keyword>
<dbReference type="SUPFAM" id="SSF49879">
    <property type="entry name" value="SMAD/FHA domain"/>
    <property type="match status" value="1"/>
</dbReference>
<evidence type="ECO:0000313" key="4">
    <source>
        <dbReference type="EMBL" id="GMH80815.1"/>
    </source>
</evidence>
<dbReference type="OrthoDB" id="200568at2759"/>
<gene>
    <name evidence="4" type="ORF">TrST_g10631</name>
</gene>
<name>A0A9W7B744_9STRA</name>
<sequence length="1291" mass="148230">MDNAMIHIAEGYQSEWTEWAEKEEKHRRDALFGVKINKKEEEFKQLVPLKEHFDRNQDSAGSSLDKISNILAPHETYKSSMNELSLLFQNVDVHGEKRRALMKVKADKEAEIREKKKKLGEISDIERKMEEEEKNKRTKVKRLKWWQKVDETGTLNLDDENDDAEQNHRGGDVKKSGKRKERRPTLNHRSFHNVLVLTRQNKSHYRNLRQQTHTLKRVVLSELTKKVYEDKRLWWGRWEEQERLLARVLEVFVEEANNRKKREEEVKNNPKSKMKRENTIKSKEELKQERRETRLKRRETRQRSLIAAEEEEEKPTMPPEKPLEERKKNVSDELLAALKTAPPIKKSYHNMHFFHNLMKYHRSSAFSRPEWVKWCAYRDKLRDLEARAEELDTERQKIEGVETCPMSFKHGIKDHCKTCGRRVIKSIEMWLTNVTEQKTRVSSMLHMDHVLAYCKFQTTVNASERLNLEREIYDLEIRLFGQCAGYLQRKYAVHRGYVNVKSREERVTNSEEEYKDRRFEFMAEEVRNGQSDTAMLYVKYADIEDKLEAYFHYNAKLRRRRLRMAGKRIIRIYRQRKITKQLEAKLQQDKETKEMREHMKMVEEERARVAAAAEKKTVEDMRADVKKRLDKHEKDNTFVCPRRECNGKRFHSKELYQMHERLHFNADKKQNAIKAKKKVEAEARLEREKAFLKDVQEKREERKRQQEEEKKEAERLELAENLASLEFTLDDDDMSMHSNFSDANNDGAADFSEPTDLTDPAHSKPSVNPDAQAMDLEEFYRVTSPSHYAQHLQHFEQRPTSPSVPKLFLDFQGGGSIFSQGGASPASLSEMLREENERLRRAQVEEMSTSQSSKLPQVLPGSSNNSIGPLYNDDISLTSSITDDFDFRSEQDFFSARSSVAGVDLEDAIAELEAVRREIHDNFSSPRFVLVSTHVIPSEDLPSEFFLNKSLIRAGRSEKCDLTFQPMVNAHMIGKVHMLIYTTWNPDGSIEVYVRDNKTKFGTYMLSESGVKKCPGLTALVDSSAHMQHGDKLLICRDFAEAAPYEIVYQLKMPNGGVRNRKHARGLKGKVNSSNNVGDAKAHLKEIPKLIESGSFWWDEGKEEIEPERGGGGGSMEGSARSKIASRIARLRKAANGEKPSRRGTASSSRFAGEAVSLPSLRGAGGGFQSDENSFDGSTLASINDSESYDSYGFGDLGSIGSMNSSSVNTHTTGGGKSSIHSAKSAPVKKSRFMTLGGGGSVGGESGGGGGYAKKRQVRDKYSKLTKAKNRLQANNFLTVVDGKVVVAKAV</sequence>
<comment type="caution">
    <text evidence="4">The sequence shown here is derived from an EMBL/GenBank/DDBJ whole genome shotgun (WGS) entry which is preliminary data.</text>
</comment>
<evidence type="ECO:0000259" key="3">
    <source>
        <dbReference type="PROSITE" id="PS50006"/>
    </source>
</evidence>
<reference evidence="5" key="1">
    <citation type="journal article" date="2023" name="Commun. Biol.">
        <title>Genome analysis of Parmales, the sister group of diatoms, reveals the evolutionary specialization of diatoms from phago-mixotrophs to photoautotrophs.</title>
        <authorList>
            <person name="Ban H."/>
            <person name="Sato S."/>
            <person name="Yoshikawa S."/>
            <person name="Yamada K."/>
            <person name="Nakamura Y."/>
            <person name="Ichinomiya M."/>
            <person name="Sato N."/>
            <person name="Blanc-Mathieu R."/>
            <person name="Endo H."/>
            <person name="Kuwata A."/>
            <person name="Ogata H."/>
        </authorList>
    </citation>
    <scope>NUCLEOTIDE SEQUENCE [LARGE SCALE GENOMIC DNA]</scope>
    <source>
        <strain evidence="5">NIES 3701</strain>
    </source>
</reference>
<evidence type="ECO:0000313" key="5">
    <source>
        <dbReference type="Proteomes" id="UP001165085"/>
    </source>
</evidence>
<evidence type="ECO:0000256" key="2">
    <source>
        <dbReference type="SAM" id="MobiDB-lite"/>
    </source>
</evidence>
<dbReference type="InterPro" id="IPR008984">
    <property type="entry name" value="SMAD_FHA_dom_sf"/>
</dbReference>
<feature type="region of interest" description="Disordered" evidence="2">
    <location>
        <begin position="1103"/>
        <end position="1152"/>
    </location>
</feature>
<accession>A0A9W7B744</accession>
<dbReference type="EMBL" id="BRXY01000250">
    <property type="protein sequence ID" value="GMH80815.1"/>
    <property type="molecule type" value="Genomic_DNA"/>
</dbReference>
<protein>
    <recommendedName>
        <fullName evidence="3">FHA domain-containing protein</fullName>
    </recommendedName>
</protein>
<feature type="domain" description="FHA" evidence="3">
    <location>
        <begin position="952"/>
        <end position="1005"/>
    </location>
</feature>
<proteinExistence type="predicted"/>
<keyword evidence="5" id="KW-1185">Reference proteome</keyword>
<feature type="compositionally biased region" description="Basic residues" evidence="2">
    <location>
        <begin position="176"/>
        <end position="190"/>
    </location>
</feature>
<feature type="compositionally biased region" description="Gly residues" evidence="2">
    <location>
        <begin position="1236"/>
        <end position="1252"/>
    </location>
</feature>
<feature type="region of interest" description="Disordered" evidence="2">
    <location>
        <begin position="257"/>
        <end position="327"/>
    </location>
</feature>
<dbReference type="Proteomes" id="UP001165085">
    <property type="component" value="Unassembled WGS sequence"/>
</dbReference>
<feature type="compositionally biased region" description="Basic and acidic residues" evidence="2">
    <location>
        <begin position="257"/>
        <end position="268"/>
    </location>
</feature>
<evidence type="ECO:0000256" key="1">
    <source>
        <dbReference type="SAM" id="Coils"/>
    </source>
</evidence>
<feature type="region of interest" description="Disordered" evidence="2">
    <location>
        <begin position="1205"/>
        <end position="1256"/>
    </location>
</feature>
<feature type="region of interest" description="Disordered" evidence="2">
    <location>
        <begin position="695"/>
        <end position="715"/>
    </location>
</feature>
<dbReference type="PROSITE" id="PS50006">
    <property type="entry name" value="FHA_DOMAIN"/>
    <property type="match status" value="1"/>
</dbReference>
<feature type="coiled-coil region" evidence="1">
    <location>
        <begin position="595"/>
        <end position="635"/>
    </location>
</feature>
<feature type="compositionally biased region" description="Basic and acidic residues" evidence="2">
    <location>
        <begin position="275"/>
        <end position="292"/>
    </location>
</feature>